<proteinExistence type="predicted"/>
<dbReference type="AlphaFoldDB" id="A0A250XJT4"/>
<evidence type="ECO:0000313" key="1">
    <source>
        <dbReference type="EMBL" id="GAX83328.1"/>
    </source>
</evidence>
<dbReference type="InterPro" id="IPR043804">
    <property type="entry name" value="DUF5871"/>
</dbReference>
<dbReference type="EMBL" id="BEGY01000096">
    <property type="protein sequence ID" value="GAX83328.1"/>
    <property type="molecule type" value="Genomic_DNA"/>
</dbReference>
<organism evidence="1 2">
    <name type="scientific">Chlamydomonas eustigma</name>
    <dbReference type="NCBI Taxonomy" id="1157962"/>
    <lineage>
        <taxon>Eukaryota</taxon>
        <taxon>Viridiplantae</taxon>
        <taxon>Chlorophyta</taxon>
        <taxon>core chlorophytes</taxon>
        <taxon>Chlorophyceae</taxon>
        <taxon>CS clade</taxon>
        <taxon>Chlamydomonadales</taxon>
        <taxon>Chlamydomonadaceae</taxon>
        <taxon>Chlamydomonas</taxon>
    </lineage>
</organism>
<comment type="caution">
    <text evidence="1">The sequence shown here is derived from an EMBL/GenBank/DDBJ whole genome shotgun (WGS) entry which is preliminary data.</text>
</comment>
<dbReference type="OrthoDB" id="557127at2759"/>
<protein>
    <submittedName>
        <fullName evidence="1">Uncharacterized protein</fullName>
    </submittedName>
</protein>
<name>A0A250XJT4_9CHLO</name>
<reference evidence="1 2" key="1">
    <citation type="submission" date="2017-08" db="EMBL/GenBank/DDBJ databases">
        <title>Acidophilic green algal genome provides insights into adaptation to an acidic environment.</title>
        <authorList>
            <person name="Hirooka S."/>
            <person name="Hirose Y."/>
            <person name="Kanesaki Y."/>
            <person name="Higuchi S."/>
            <person name="Fujiwara T."/>
            <person name="Onuma R."/>
            <person name="Era A."/>
            <person name="Ohbayashi R."/>
            <person name="Uzuka A."/>
            <person name="Nozaki H."/>
            <person name="Yoshikawa H."/>
            <person name="Miyagishima S.Y."/>
        </authorList>
    </citation>
    <scope>NUCLEOTIDE SEQUENCE [LARGE SCALE GENOMIC DNA]</scope>
    <source>
        <strain evidence="1 2">NIES-2499</strain>
    </source>
</reference>
<keyword evidence="2" id="KW-1185">Reference proteome</keyword>
<dbReference type="Proteomes" id="UP000232323">
    <property type="component" value="Unassembled WGS sequence"/>
</dbReference>
<dbReference type="Pfam" id="PF19196">
    <property type="entry name" value="DUF5871"/>
    <property type="match status" value="1"/>
</dbReference>
<sequence length="229" mass="25651">MSPTNIISPADFDISKVTFGAIKSLDNGSKMVPISYDGAPFRVHTPRMHAPYGINTSVWDGNNRVEADSSNQSAKLSIDLSFGDYENGPSKLQAFYDMIHKIQTRLIETGVDNSVTWFKKKHSQDVVEALMTPMIKMPKDKDKYPPTFKISLPMRDGRPLFDTYDASKQEVDFSHIDFKGSEVVVIMRCNGVWLAGGKYGCTFKAEQVKVYPSTKACLNRLVADDESDY</sequence>
<gene>
    <name evidence="1" type="ORF">CEUSTIGMA_g10754.t1</name>
</gene>
<evidence type="ECO:0000313" key="2">
    <source>
        <dbReference type="Proteomes" id="UP000232323"/>
    </source>
</evidence>
<accession>A0A250XJT4</accession>